<feature type="transmembrane region" description="Helical" evidence="2">
    <location>
        <begin position="177"/>
        <end position="198"/>
    </location>
</feature>
<evidence type="ECO:0000313" key="4">
    <source>
        <dbReference type="Proteomes" id="UP000290876"/>
    </source>
</evidence>
<dbReference type="KEGG" id="mcob:NCTC10184_00581"/>
<evidence type="ECO:0000256" key="2">
    <source>
        <dbReference type="SAM" id="Phobius"/>
    </source>
</evidence>
<protein>
    <recommendedName>
        <fullName evidence="5">Rho termination factor N-terminal domain-containing protein</fullName>
    </recommendedName>
</protein>
<keyword evidence="2" id="KW-0472">Membrane</keyword>
<organism evidence="3 4">
    <name type="scientific">Mycoplasmopsis columbinasalis</name>
    <dbReference type="NCBI Taxonomy" id="114880"/>
    <lineage>
        <taxon>Bacteria</taxon>
        <taxon>Bacillati</taxon>
        <taxon>Mycoplasmatota</taxon>
        <taxon>Mycoplasmoidales</taxon>
        <taxon>Metamycoplasmataceae</taxon>
        <taxon>Mycoplasmopsis</taxon>
    </lineage>
</organism>
<gene>
    <name evidence="3" type="ORF">NCTC10184_00581</name>
</gene>
<dbReference type="Proteomes" id="UP000290876">
    <property type="component" value="Chromosome"/>
</dbReference>
<evidence type="ECO:0000313" key="3">
    <source>
        <dbReference type="EMBL" id="VEU78341.1"/>
    </source>
</evidence>
<dbReference type="EMBL" id="LR215043">
    <property type="protein sequence ID" value="VEU78341.1"/>
    <property type="molecule type" value="Genomic_DNA"/>
</dbReference>
<keyword evidence="4" id="KW-1185">Reference proteome</keyword>
<name>A0A449BAY2_9BACT</name>
<dbReference type="RefSeq" id="WP_129623167.1">
    <property type="nucleotide sequence ID" value="NZ_LR215043.1"/>
</dbReference>
<feature type="transmembrane region" description="Helical" evidence="2">
    <location>
        <begin position="50"/>
        <end position="76"/>
    </location>
</feature>
<evidence type="ECO:0000256" key="1">
    <source>
        <dbReference type="SAM" id="MobiDB-lite"/>
    </source>
</evidence>
<reference evidence="3 4" key="1">
    <citation type="submission" date="2019-01" db="EMBL/GenBank/DDBJ databases">
        <authorList>
            <consortium name="Pathogen Informatics"/>
        </authorList>
    </citation>
    <scope>NUCLEOTIDE SEQUENCE [LARGE SCALE GENOMIC DNA]</scope>
    <source>
        <strain evidence="3 4">NCTC10184</strain>
    </source>
</reference>
<keyword evidence="2" id="KW-1133">Transmembrane helix</keyword>
<accession>A0A449BAY2</accession>
<feature type="region of interest" description="Disordered" evidence="1">
    <location>
        <begin position="256"/>
        <end position="287"/>
    </location>
</feature>
<feature type="transmembrane region" description="Helical" evidence="2">
    <location>
        <begin position="113"/>
        <end position="133"/>
    </location>
</feature>
<sequence>MENRPQRERKKHFAGLGNFFANKYNRDYVRNPILNIEEMWKQYEKSKFRYFIVGTLVFMVLSMLIYLAILILTLVFKNLQINDYILELSNSSDPNPAQTAANAFNTNVTLTGINVGIMAIGVVLYSLGVFDSYKQKDFSNIRISATYIYSFFTLINFVNIVLSLVNRSTAFKQAYYFLVPSILVFVSIGLMILGYFLFVRENKYIRFAFIRIHQTKKTEELMKLLQQNQQNGNSNVNDFFSTIFNLDRQSQARAQEQAAQFTEEDAPNQTDSNSTQQAEAKAETTNSVARQKLEALSDEQLHQVAQKLNIFGYQQMSRQNLIDLILNIVDGKTTN</sequence>
<dbReference type="OrthoDB" id="397473at2"/>
<keyword evidence="2" id="KW-0812">Transmembrane</keyword>
<feature type="compositionally biased region" description="Polar residues" evidence="1">
    <location>
        <begin position="267"/>
        <end position="287"/>
    </location>
</feature>
<evidence type="ECO:0008006" key="5">
    <source>
        <dbReference type="Google" id="ProtNLM"/>
    </source>
</evidence>
<dbReference type="AlphaFoldDB" id="A0A449BAY2"/>
<feature type="transmembrane region" description="Helical" evidence="2">
    <location>
        <begin position="145"/>
        <end position="165"/>
    </location>
</feature>
<proteinExistence type="predicted"/>